<organism evidence="1 2">
    <name type="scientific">Klebsiella phage RCIP0102</name>
    <dbReference type="NCBI Taxonomy" id="3094270"/>
    <lineage>
        <taxon>Viruses</taxon>
    </lineage>
</organism>
<dbReference type="InterPro" id="IPR055861">
    <property type="entry name" value="DUF7438"/>
</dbReference>
<sequence>MTKDEKVALHNLIHELVIANREQVWEESRWDCSKRERVYAQEAVSEAEEDLNSFIARLK</sequence>
<dbReference type="EMBL" id="OR532896">
    <property type="protein sequence ID" value="WPJ56317.1"/>
    <property type="molecule type" value="Genomic_DNA"/>
</dbReference>
<gene>
    <name evidence="1" type="ORF">RCIP0102_00207</name>
</gene>
<reference evidence="1" key="1">
    <citation type="submission" date="2023-09" db="EMBL/GenBank/DDBJ databases">
        <authorList>
            <person name="Feng J."/>
        </authorList>
    </citation>
    <scope>NUCLEOTIDE SEQUENCE</scope>
</reference>
<accession>A0AAX4H0G6</accession>
<evidence type="ECO:0000313" key="1">
    <source>
        <dbReference type="EMBL" id="WPJ56317.1"/>
    </source>
</evidence>
<proteinExistence type="predicted"/>
<dbReference type="Pfam" id="PF24219">
    <property type="entry name" value="DUF7438"/>
    <property type="match status" value="1"/>
</dbReference>
<dbReference type="Proteomes" id="UP001434466">
    <property type="component" value="Segment"/>
</dbReference>
<evidence type="ECO:0000313" key="2">
    <source>
        <dbReference type="Proteomes" id="UP001434466"/>
    </source>
</evidence>
<name>A0AAX4H0G6_9VIRU</name>
<protein>
    <submittedName>
        <fullName evidence="1">Uncharacterized protein</fullName>
    </submittedName>
</protein>